<gene>
    <name evidence="7" type="ORF">PVAG01_10873</name>
</gene>
<protein>
    <submittedName>
        <fullName evidence="7">Ring finger domain protein</fullName>
    </submittedName>
</protein>
<feature type="region of interest" description="Disordered" evidence="5">
    <location>
        <begin position="632"/>
        <end position="685"/>
    </location>
</feature>
<dbReference type="Gene3D" id="3.30.40.10">
    <property type="entry name" value="Zinc/RING finger domain, C3HC4 (zinc finger)"/>
    <property type="match status" value="1"/>
</dbReference>
<feature type="compositionally biased region" description="Basic and acidic residues" evidence="5">
    <location>
        <begin position="665"/>
        <end position="676"/>
    </location>
</feature>
<dbReference type="CDD" id="cd16568">
    <property type="entry name" value="RING-HC_ScPSH1-like"/>
    <property type="match status" value="1"/>
</dbReference>
<dbReference type="InterPro" id="IPR001841">
    <property type="entry name" value="Znf_RING"/>
</dbReference>
<dbReference type="Proteomes" id="UP001629113">
    <property type="component" value="Unassembled WGS sequence"/>
</dbReference>
<name>A0ABR4P3J1_9HELO</name>
<keyword evidence="8" id="KW-1185">Reference proteome</keyword>
<dbReference type="PROSITE" id="PS00518">
    <property type="entry name" value="ZF_RING_1"/>
    <property type="match status" value="1"/>
</dbReference>
<feature type="region of interest" description="Disordered" evidence="5">
    <location>
        <begin position="273"/>
        <end position="597"/>
    </location>
</feature>
<dbReference type="PROSITE" id="PS50089">
    <property type="entry name" value="ZF_RING_2"/>
    <property type="match status" value="1"/>
</dbReference>
<evidence type="ECO:0000256" key="3">
    <source>
        <dbReference type="ARBA" id="ARBA00022833"/>
    </source>
</evidence>
<comment type="caution">
    <text evidence="7">The sequence shown here is derived from an EMBL/GenBank/DDBJ whole genome shotgun (WGS) entry which is preliminary data.</text>
</comment>
<feature type="compositionally biased region" description="Basic and acidic residues" evidence="5">
    <location>
        <begin position="438"/>
        <end position="447"/>
    </location>
</feature>
<evidence type="ECO:0000256" key="5">
    <source>
        <dbReference type="SAM" id="MobiDB-lite"/>
    </source>
</evidence>
<dbReference type="SUPFAM" id="SSF57850">
    <property type="entry name" value="RING/U-box"/>
    <property type="match status" value="1"/>
</dbReference>
<dbReference type="Pfam" id="PF13920">
    <property type="entry name" value="zf-C3HC4_3"/>
    <property type="match status" value="1"/>
</dbReference>
<dbReference type="EMBL" id="JBFCZG010000010">
    <property type="protein sequence ID" value="KAL3417863.1"/>
    <property type="molecule type" value="Genomic_DNA"/>
</dbReference>
<feature type="compositionally biased region" description="Low complexity" evidence="5">
    <location>
        <begin position="354"/>
        <end position="372"/>
    </location>
</feature>
<feature type="compositionally biased region" description="Basic residues" evidence="5">
    <location>
        <begin position="559"/>
        <end position="568"/>
    </location>
</feature>
<sequence length="685" mass="76624">MAPPTTSVSVLKGDKMSKQPAQATGRKTSRSLSRDETPHIENLEVAADASIKNKTELAALFKSDLAGIKSLVTCSICDQLLYEPWTLSCGHTYCYSCLCNWFGLHRHKKTCPECRARIKEIPAPAFIIKQMVEIFTKQTELMPPDESVEQHNMKRHEEMADVERDRRNGNEGLFKGVFPKNRAELRFDDEDGVFRCTYCGNEHAGGPLCEVCGAEIDEEDMGDFSGVDEDDLDEDDIMGHYGRFGRDMDMFGMGMLPEPSFMLRRHFHRLDPDTISDNSEDEIDSEDDDDNSLQDFIVQDGADVRMRNEPGTGTMRDPVSLDSEDDSDEGGAVSNARFGRRPLREPARVVPTRSTSPSELSSISVSDSTDSSEIGDYDDQATVLRNAGWSPLDQGNDSDAEMPPHYSWNGYQDSEATGDEGSDTETIGNGALEDEDDDRSRDSETPHYDVPYQGEMAAYGSRAHPYGYADQYPNDDSDDLESNTGFSTMDQDGDTEMSLSPRFARANSQLSVEAELPSRESSVAEDGGYEYGQTGEDLGTVNEIYDLDAESSDSSIRPMPRRRPRTHHSIAASTPARVLQYPPPPLPSSEFMQPPGYNPRLSSMFAEHQQRLAHTQGIDGLDLGGWRVEVASSRPRRRTPPYEVQSSRRLDPLRNQRSPATRVVSTERARRNERGRIYRQYARNQ</sequence>
<evidence type="ECO:0000256" key="4">
    <source>
        <dbReference type="PROSITE-ProRule" id="PRU00175"/>
    </source>
</evidence>
<dbReference type="SMART" id="SM00184">
    <property type="entry name" value="RING"/>
    <property type="match status" value="1"/>
</dbReference>
<keyword evidence="1" id="KW-0479">Metal-binding</keyword>
<keyword evidence="3" id="KW-0862">Zinc</keyword>
<dbReference type="InterPro" id="IPR013083">
    <property type="entry name" value="Znf_RING/FYVE/PHD"/>
</dbReference>
<dbReference type="InterPro" id="IPR017907">
    <property type="entry name" value="Znf_RING_CS"/>
</dbReference>
<accession>A0ABR4P3J1</accession>
<dbReference type="PANTHER" id="PTHR23327">
    <property type="entry name" value="RING FINGER PROTEIN 127"/>
    <property type="match status" value="1"/>
</dbReference>
<keyword evidence="2 4" id="KW-0863">Zinc-finger</keyword>
<evidence type="ECO:0000256" key="2">
    <source>
        <dbReference type="ARBA" id="ARBA00022771"/>
    </source>
</evidence>
<evidence type="ECO:0000313" key="7">
    <source>
        <dbReference type="EMBL" id="KAL3417863.1"/>
    </source>
</evidence>
<evidence type="ECO:0000256" key="1">
    <source>
        <dbReference type="ARBA" id="ARBA00022723"/>
    </source>
</evidence>
<dbReference type="PANTHER" id="PTHR23327:SF51">
    <property type="entry name" value="TRANSCRIPTIONAL REGULATOR OF YEAST FORM ADHERENCE 3"/>
    <property type="match status" value="1"/>
</dbReference>
<feature type="region of interest" description="Disordered" evidence="5">
    <location>
        <begin position="1"/>
        <end position="37"/>
    </location>
</feature>
<evidence type="ECO:0000313" key="8">
    <source>
        <dbReference type="Proteomes" id="UP001629113"/>
    </source>
</evidence>
<reference evidence="7 8" key="1">
    <citation type="submission" date="2024-06" db="EMBL/GenBank/DDBJ databases">
        <title>Complete genome of Phlyctema vagabunda strain 19-DSS-EL-015.</title>
        <authorList>
            <person name="Fiorenzani C."/>
        </authorList>
    </citation>
    <scope>NUCLEOTIDE SEQUENCE [LARGE SCALE GENOMIC DNA]</scope>
    <source>
        <strain evidence="7 8">19-DSS-EL-015</strain>
    </source>
</reference>
<feature type="domain" description="RING-type" evidence="6">
    <location>
        <begin position="74"/>
        <end position="115"/>
    </location>
</feature>
<proteinExistence type="predicted"/>
<evidence type="ECO:0000259" key="6">
    <source>
        <dbReference type="PROSITE" id="PS50089"/>
    </source>
</evidence>
<feature type="compositionally biased region" description="Acidic residues" evidence="5">
    <location>
        <begin position="278"/>
        <end position="292"/>
    </location>
</feature>
<organism evidence="7 8">
    <name type="scientific">Phlyctema vagabunda</name>
    <dbReference type="NCBI Taxonomy" id="108571"/>
    <lineage>
        <taxon>Eukaryota</taxon>
        <taxon>Fungi</taxon>
        <taxon>Dikarya</taxon>
        <taxon>Ascomycota</taxon>
        <taxon>Pezizomycotina</taxon>
        <taxon>Leotiomycetes</taxon>
        <taxon>Helotiales</taxon>
        <taxon>Dermateaceae</taxon>
        <taxon>Phlyctema</taxon>
    </lineage>
</organism>